<dbReference type="AlphaFoldDB" id="A0A931C6N8"/>
<proteinExistence type="predicted"/>
<evidence type="ECO:0000313" key="4">
    <source>
        <dbReference type="EMBL" id="MBG0563194.1"/>
    </source>
</evidence>
<dbReference type="GO" id="GO:0016747">
    <property type="term" value="F:acyltransferase activity, transferring groups other than amino-acyl groups"/>
    <property type="evidence" value="ECO:0007669"/>
    <property type="project" value="InterPro"/>
</dbReference>
<evidence type="ECO:0000313" key="5">
    <source>
        <dbReference type="Proteomes" id="UP000598146"/>
    </source>
</evidence>
<keyword evidence="1" id="KW-0808">Transferase</keyword>
<dbReference type="PANTHER" id="PTHR43877:SF2">
    <property type="entry name" value="AMINOALKYLPHOSPHONATE N-ACETYLTRANSFERASE-RELATED"/>
    <property type="match status" value="1"/>
</dbReference>
<feature type="domain" description="N-acetyltransferase" evidence="3">
    <location>
        <begin position="3"/>
        <end position="151"/>
    </location>
</feature>
<reference evidence="4" key="1">
    <citation type="submission" date="2020-11" db="EMBL/GenBank/DDBJ databases">
        <title>Isolation and identification of active actinomycetes.</title>
        <authorList>
            <person name="Sun X."/>
        </authorList>
    </citation>
    <scope>NUCLEOTIDE SEQUENCE</scope>
    <source>
        <strain evidence="4">NEAU-A11</strain>
    </source>
</reference>
<dbReference type="Gene3D" id="3.40.630.30">
    <property type="match status" value="1"/>
</dbReference>
<gene>
    <name evidence="4" type="ORF">I4J89_17235</name>
</gene>
<dbReference type="EMBL" id="JADQTO010000007">
    <property type="protein sequence ID" value="MBG0563194.1"/>
    <property type="molecule type" value="Genomic_DNA"/>
</dbReference>
<comment type="caution">
    <text evidence="4">The sequence shown here is derived from an EMBL/GenBank/DDBJ whole genome shotgun (WGS) entry which is preliminary data.</text>
</comment>
<dbReference type="PROSITE" id="PS51186">
    <property type="entry name" value="GNAT"/>
    <property type="match status" value="1"/>
</dbReference>
<name>A0A931C6N8_9ACTN</name>
<dbReference type="Pfam" id="PF00583">
    <property type="entry name" value="Acetyltransf_1"/>
    <property type="match status" value="1"/>
</dbReference>
<sequence length="151" mass="16028">MAMEIRTLAPSAPQFGPAAKLFDDYRVHYGQVSDLEGTRKWLTEQVGAGSLAMTVALRDDRVSGLITSTVMPASLRLGVAWSVRDLFVPPDARRGGVARALLDHVIAEARAAGALRVALQTEPENGPALALYTAAGFRPVDGLTSLMVGLN</sequence>
<evidence type="ECO:0000259" key="3">
    <source>
        <dbReference type="PROSITE" id="PS51186"/>
    </source>
</evidence>
<keyword evidence="2" id="KW-0012">Acyltransferase</keyword>
<organism evidence="4 5">
    <name type="scientific">Actinoplanes aureus</name>
    <dbReference type="NCBI Taxonomy" id="2792083"/>
    <lineage>
        <taxon>Bacteria</taxon>
        <taxon>Bacillati</taxon>
        <taxon>Actinomycetota</taxon>
        <taxon>Actinomycetes</taxon>
        <taxon>Micromonosporales</taxon>
        <taxon>Micromonosporaceae</taxon>
        <taxon>Actinoplanes</taxon>
    </lineage>
</organism>
<dbReference type="PANTHER" id="PTHR43877">
    <property type="entry name" value="AMINOALKYLPHOSPHONATE N-ACETYLTRANSFERASE-RELATED-RELATED"/>
    <property type="match status" value="1"/>
</dbReference>
<dbReference type="RefSeq" id="WP_196414991.1">
    <property type="nucleotide sequence ID" value="NZ_JADQTO010000007.1"/>
</dbReference>
<dbReference type="InterPro" id="IPR000182">
    <property type="entry name" value="GNAT_dom"/>
</dbReference>
<protein>
    <submittedName>
        <fullName evidence="4">GNAT family N-acetyltransferase</fullName>
    </submittedName>
</protein>
<evidence type="ECO:0000256" key="2">
    <source>
        <dbReference type="ARBA" id="ARBA00023315"/>
    </source>
</evidence>
<dbReference type="Proteomes" id="UP000598146">
    <property type="component" value="Unassembled WGS sequence"/>
</dbReference>
<dbReference type="InterPro" id="IPR050832">
    <property type="entry name" value="Bact_Acetyltransf"/>
</dbReference>
<accession>A0A931C6N8</accession>
<dbReference type="InterPro" id="IPR016181">
    <property type="entry name" value="Acyl_CoA_acyltransferase"/>
</dbReference>
<keyword evidence="5" id="KW-1185">Reference proteome</keyword>
<evidence type="ECO:0000256" key="1">
    <source>
        <dbReference type="ARBA" id="ARBA00022679"/>
    </source>
</evidence>
<dbReference type="CDD" id="cd04301">
    <property type="entry name" value="NAT_SF"/>
    <property type="match status" value="1"/>
</dbReference>
<dbReference type="SUPFAM" id="SSF55729">
    <property type="entry name" value="Acyl-CoA N-acyltransferases (Nat)"/>
    <property type="match status" value="1"/>
</dbReference>